<name>A0A931G0W5_9ACTN</name>
<feature type="transmembrane region" description="Helical" evidence="6">
    <location>
        <begin position="335"/>
        <end position="353"/>
    </location>
</feature>
<feature type="transmembrane region" description="Helical" evidence="6">
    <location>
        <begin position="359"/>
        <end position="377"/>
    </location>
</feature>
<keyword evidence="4 6" id="KW-1133">Transmembrane helix</keyword>
<dbReference type="CDD" id="cd17324">
    <property type="entry name" value="MFS_NepI_like"/>
    <property type="match status" value="1"/>
</dbReference>
<dbReference type="InterPro" id="IPR020846">
    <property type="entry name" value="MFS_dom"/>
</dbReference>
<dbReference type="InterPro" id="IPR011701">
    <property type="entry name" value="MFS"/>
</dbReference>
<evidence type="ECO:0000313" key="8">
    <source>
        <dbReference type="EMBL" id="MBG0564496.1"/>
    </source>
</evidence>
<evidence type="ECO:0000256" key="6">
    <source>
        <dbReference type="SAM" id="Phobius"/>
    </source>
</evidence>
<dbReference type="PROSITE" id="PS50850">
    <property type="entry name" value="MFS"/>
    <property type="match status" value="1"/>
</dbReference>
<dbReference type="AlphaFoldDB" id="A0A931G0W5"/>
<dbReference type="InterPro" id="IPR036259">
    <property type="entry name" value="MFS_trans_sf"/>
</dbReference>
<feature type="transmembrane region" description="Helical" evidence="6">
    <location>
        <begin position="239"/>
        <end position="263"/>
    </location>
</feature>
<keyword evidence="3 6" id="KW-0812">Transmembrane</keyword>
<evidence type="ECO:0000313" key="9">
    <source>
        <dbReference type="Proteomes" id="UP000598146"/>
    </source>
</evidence>
<accession>A0A931G0W5</accession>
<feature type="transmembrane region" description="Helical" evidence="6">
    <location>
        <begin position="270"/>
        <end position="288"/>
    </location>
</feature>
<feature type="transmembrane region" description="Helical" evidence="6">
    <location>
        <begin position="12"/>
        <end position="33"/>
    </location>
</feature>
<dbReference type="EMBL" id="JADQTO010000011">
    <property type="protein sequence ID" value="MBG0564496.1"/>
    <property type="molecule type" value="Genomic_DNA"/>
</dbReference>
<evidence type="ECO:0000256" key="3">
    <source>
        <dbReference type="ARBA" id="ARBA00022692"/>
    </source>
</evidence>
<evidence type="ECO:0000256" key="4">
    <source>
        <dbReference type="ARBA" id="ARBA00022989"/>
    </source>
</evidence>
<sequence length="395" mass="39861">MSQNAAMIRLPALAALMAAAFSYLTVEILPVGLLPDIAADLDVSLTAVGLLVTGYGLTVAVFSVPLTHLVSRVPRRYLITGLLALFVVSTGVSVLGGYWLLLAGRVVTALSQAVFWSVAAPAAAALVPPHARGRAVAAVFGGSSLAPVLGVPAATWLGQQAGWRTAFLAVAGLALLAMAGVAALLPTTAPRDGHAAAGAAPDTRAFWLLITITGITITGVFTAYTYLTPFLTDVGGFSASAVSALLLVFGIAGLGGVATAGFLADRRPRLAVRLPIALLALTLLGLPLSGGHPAAVTALVALWGFALPQVPTTFQSRVLVVAPGSTDLASATLSAVYNLGIAAGALLGGVLLPHAGLRGVYLTGGLVLIAALAVLAAEPTMTRRRDRPSVPAASR</sequence>
<feature type="transmembrane region" description="Helical" evidence="6">
    <location>
        <begin position="163"/>
        <end position="185"/>
    </location>
</feature>
<keyword evidence="2" id="KW-1003">Cell membrane</keyword>
<comment type="caution">
    <text evidence="8">The sequence shown here is derived from an EMBL/GenBank/DDBJ whole genome shotgun (WGS) entry which is preliminary data.</text>
</comment>
<dbReference type="InterPro" id="IPR050189">
    <property type="entry name" value="MFS_Efflux_Transporters"/>
</dbReference>
<organism evidence="8 9">
    <name type="scientific">Actinoplanes aureus</name>
    <dbReference type="NCBI Taxonomy" id="2792083"/>
    <lineage>
        <taxon>Bacteria</taxon>
        <taxon>Bacillati</taxon>
        <taxon>Actinomycetota</taxon>
        <taxon>Actinomycetes</taxon>
        <taxon>Micromonosporales</taxon>
        <taxon>Micromonosporaceae</taxon>
        <taxon>Actinoplanes</taxon>
    </lineage>
</organism>
<feature type="transmembrane region" description="Helical" evidence="6">
    <location>
        <begin position="135"/>
        <end position="157"/>
    </location>
</feature>
<feature type="transmembrane region" description="Helical" evidence="6">
    <location>
        <begin position="107"/>
        <end position="128"/>
    </location>
</feature>
<feature type="transmembrane region" description="Helical" evidence="6">
    <location>
        <begin position="206"/>
        <end position="227"/>
    </location>
</feature>
<dbReference type="PANTHER" id="PTHR43124:SF3">
    <property type="entry name" value="CHLORAMPHENICOL EFFLUX PUMP RV0191"/>
    <property type="match status" value="1"/>
</dbReference>
<dbReference type="GO" id="GO:0005886">
    <property type="term" value="C:plasma membrane"/>
    <property type="evidence" value="ECO:0007669"/>
    <property type="project" value="UniProtKB-SubCell"/>
</dbReference>
<evidence type="ECO:0000259" key="7">
    <source>
        <dbReference type="PROSITE" id="PS50850"/>
    </source>
</evidence>
<evidence type="ECO:0000256" key="2">
    <source>
        <dbReference type="ARBA" id="ARBA00022475"/>
    </source>
</evidence>
<feature type="domain" description="Major facilitator superfamily (MFS) profile" evidence="7">
    <location>
        <begin position="11"/>
        <end position="382"/>
    </location>
</feature>
<evidence type="ECO:0000256" key="1">
    <source>
        <dbReference type="ARBA" id="ARBA00004651"/>
    </source>
</evidence>
<dbReference type="GO" id="GO:0022857">
    <property type="term" value="F:transmembrane transporter activity"/>
    <property type="evidence" value="ECO:0007669"/>
    <property type="project" value="InterPro"/>
</dbReference>
<evidence type="ECO:0000256" key="5">
    <source>
        <dbReference type="ARBA" id="ARBA00023136"/>
    </source>
</evidence>
<feature type="transmembrane region" description="Helical" evidence="6">
    <location>
        <begin position="45"/>
        <end position="66"/>
    </location>
</feature>
<feature type="transmembrane region" description="Helical" evidence="6">
    <location>
        <begin position="78"/>
        <end position="101"/>
    </location>
</feature>
<comment type="subcellular location">
    <subcellularLocation>
        <location evidence="1">Cell membrane</location>
        <topology evidence="1">Multi-pass membrane protein</topology>
    </subcellularLocation>
</comment>
<dbReference type="Pfam" id="PF07690">
    <property type="entry name" value="MFS_1"/>
    <property type="match status" value="1"/>
</dbReference>
<keyword evidence="9" id="KW-1185">Reference proteome</keyword>
<gene>
    <name evidence="8" type="ORF">I4J89_23895</name>
</gene>
<dbReference type="SUPFAM" id="SSF103473">
    <property type="entry name" value="MFS general substrate transporter"/>
    <property type="match status" value="1"/>
</dbReference>
<feature type="transmembrane region" description="Helical" evidence="6">
    <location>
        <begin position="294"/>
        <end position="314"/>
    </location>
</feature>
<dbReference type="PANTHER" id="PTHR43124">
    <property type="entry name" value="PURINE EFFLUX PUMP PBUE"/>
    <property type="match status" value="1"/>
</dbReference>
<protein>
    <submittedName>
        <fullName evidence="8">MFS transporter</fullName>
    </submittedName>
</protein>
<reference evidence="8" key="1">
    <citation type="submission" date="2020-11" db="EMBL/GenBank/DDBJ databases">
        <title>Isolation and identification of active actinomycetes.</title>
        <authorList>
            <person name="Sun X."/>
        </authorList>
    </citation>
    <scope>NUCLEOTIDE SEQUENCE</scope>
    <source>
        <strain evidence="8">NEAU-A11</strain>
    </source>
</reference>
<proteinExistence type="predicted"/>
<dbReference type="Gene3D" id="1.20.1250.20">
    <property type="entry name" value="MFS general substrate transporter like domains"/>
    <property type="match status" value="2"/>
</dbReference>
<keyword evidence="5 6" id="KW-0472">Membrane</keyword>
<dbReference type="Proteomes" id="UP000598146">
    <property type="component" value="Unassembled WGS sequence"/>
</dbReference>